<keyword evidence="3" id="KW-1185">Reference proteome</keyword>
<evidence type="ECO:0000313" key="2">
    <source>
        <dbReference type="EMBL" id="KFN07822.1"/>
    </source>
</evidence>
<dbReference type="GeneID" id="77011216"/>
<sequence>MTHNLQFLNEQTADQYQEMMEHNFLWPDWEPTVEMIDNGVIVPAEAFYDEVGNYRYRGGVLDAEGRFVKSSGLYKGLDYGKAPLSMAECPDVNPDDCTYIDETVVYYGCFIYHWGHFLFESTNRLWYYLRENCKAQGIRLVGIFLNNKPDGNFRLFHDLLGIGQDDLVFLNRPTRFRRVIVPRPSCMLSTARTVNFYYSQEFLIPFDAIQNSVPTSPSKKIYLTRTNLQMGNTIGEEEIEDNFRRNGFDIVSPENETLPKLVSLLKNAEVVAGLSGSNTHNLLFGGYGCKVIILNRMQSTNYPQELVHQARNIQAVYIDVYSTFMPATHGNGPFLVTVNEHLFNFQVSAGMLPYNFSSYIPTDIIVRYLQKWGVVYRNNPFAATALDKYYFKMNDFIEQVYSFFIKNEHGIQKPITRKKLRHLLWLHKHGLKRIYEMVNTDKSRLSDLNIIRYSYYFNEHWYRKKYMTRVKGVEPAAHYLYVGFKEGNDPSPRFSTSGYLNLYPDIREGGINPLWHYEKHGKYEGRQVVQSSKSIL</sequence>
<name>A0A090ZB06_PAEMA</name>
<dbReference type="HOGENOM" id="CLU_507925_0_0_9"/>
<dbReference type="STRING" id="44252.DJ90_3918"/>
<dbReference type="Proteomes" id="UP000029278">
    <property type="component" value="Unassembled WGS sequence"/>
</dbReference>
<protein>
    <recommendedName>
        <fullName evidence="1">Glycosyltransferase 61 catalytic domain-containing protein</fullName>
    </recommendedName>
</protein>
<organism evidence="2 3">
    <name type="scientific">Paenibacillus macerans</name>
    <name type="common">Bacillus macerans</name>
    <dbReference type="NCBI Taxonomy" id="44252"/>
    <lineage>
        <taxon>Bacteria</taxon>
        <taxon>Bacillati</taxon>
        <taxon>Bacillota</taxon>
        <taxon>Bacilli</taxon>
        <taxon>Bacillales</taxon>
        <taxon>Paenibacillaceae</taxon>
        <taxon>Paenibacillus</taxon>
    </lineage>
</organism>
<dbReference type="Pfam" id="PF04577">
    <property type="entry name" value="Glyco_transf_61"/>
    <property type="match status" value="1"/>
</dbReference>
<evidence type="ECO:0000259" key="1">
    <source>
        <dbReference type="Pfam" id="PF04577"/>
    </source>
</evidence>
<gene>
    <name evidence="2" type="ORF">DJ90_3918</name>
</gene>
<reference evidence="2 3" key="1">
    <citation type="submission" date="2014-04" db="EMBL/GenBank/DDBJ databases">
        <authorList>
            <person name="Bishop-Lilly K.A."/>
            <person name="Broomall S.M."/>
            <person name="Chain P.S."/>
            <person name="Chertkov O."/>
            <person name="Coyne S.R."/>
            <person name="Daligault H.E."/>
            <person name="Davenport K.W."/>
            <person name="Erkkila T."/>
            <person name="Frey K.G."/>
            <person name="Gibbons H.S."/>
            <person name="Gu W."/>
            <person name="Jaissle J."/>
            <person name="Johnson S.L."/>
            <person name="Koroleva G.I."/>
            <person name="Ladner J.T."/>
            <person name="Lo C.-C."/>
            <person name="Minogue T.D."/>
            <person name="Munk C."/>
            <person name="Palacios G.F."/>
            <person name="Redden C.L."/>
            <person name="Rosenzweig C.N."/>
            <person name="Scholz M.B."/>
            <person name="Teshima H."/>
            <person name="Xu Y."/>
        </authorList>
    </citation>
    <scope>NUCLEOTIDE SEQUENCE [LARGE SCALE GENOMIC DNA]</scope>
    <source>
        <strain evidence="2 3">8244</strain>
    </source>
</reference>
<proteinExistence type="predicted"/>
<dbReference type="GO" id="GO:0016757">
    <property type="term" value="F:glycosyltransferase activity"/>
    <property type="evidence" value="ECO:0007669"/>
    <property type="project" value="InterPro"/>
</dbReference>
<evidence type="ECO:0000313" key="3">
    <source>
        <dbReference type="Proteomes" id="UP000029278"/>
    </source>
</evidence>
<dbReference type="InterPro" id="IPR049625">
    <property type="entry name" value="Glyco_transf_61_cat"/>
</dbReference>
<feature type="domain" description="Glycosyltransferase 61 catalytic" evidence="1">
    <location>
        <begin position="114"/>
        <end position="292"/>
    </location>
</feature>
<accession>A0A090ZB06</accession>
<dbReference type="EMBL" id="JMQA01000031">
    <property type="protein sequence ID" value="KFN07822.1"/>
    <property type="molecule type" value="Genomic_DNA"/>
</dbReference>
<dbReference type="PATRIC" id="fig|44252.3.peg.3745"/>
<dbReference type="OrthoDB" id="7843421at2"/>
<dbReference type="AlphaFoldDB" id="A0A090ZB06"/>
<comment type="caution">
    <text evidence="2">The sequence shown here is derived from an EMBL/GenBank/DDBJ whole genome shotgun (WGS) entry which is preliminary data.</text>
</comment>
<dbReference type="RefSeq" id="WP_036619431.1">
    <property type="nucleotide sequence ID" value="NZ_BGMM01000014.1"/>
</dbReference>